<evidence type="ECO:0000313" key="1">
    <source>
        <dbReference type="EMBL" id="MBP2704458.1"/>
    </source>
</evidence>
<dbReference type="RefSeq" id="WP_210155763.1">
    <property type="nucleotide sequence ID" value="NZ_JAFCNB010000005.1"/>
</dbReference>
<keyword evidence="2" id="KW-1185">Reference proteome</keyword>
<proteinExistence type="predicted"/>
<evidence type="ECO:0000313" key="2">
    <source>
        <dbReference type="Proteomes" id="UP000674234"/>
    </source>
</evidence>
<dbReference type="AlphaFoldDB" id="A0A941AJR2"/>
<protein>
    <submittedName>
        <fullName evidence="1">Uncharacterized protein</fullName>
    </submittedName>
</protein>
<accession>A0A941AJR2</accession>
<reference evidence="1" key="1">
    <citation type="submission" date="2021-02" db="EMBL/GenBank/DDBJ databases">
        <title>Draft genome sequence of Microbispora sp. RL4-1S isolated from rice leaves in Thailand.</title>
        <authorList>
            <person name="Muangham S."/>
            <person name="Duangmal K."/>
        </authorList>
    </citation>
    <scope>NUCLEOTIDE SEQUENCE</scope>
    <source>
        <strain evidence="1">RL4-1S</strain>
    </source>
</reference>
<comment type="caution">
    <text evidence="1">The sequence shown here is derived from an EMBL/GenBank/DDBJ whole genome shotgun (WGS) entry which is preliminary data.</text>
</comment>
<dbReference type="EMBL" id="JAFCNB010000005">
    <property type="protein sequence ID" value="MBP2704458.1"/>
    <property type="molecule type" value="Genomic_DNA"/>
</dbReference>
<organism evidence="1 2">
    <name type="scientific">Microbispora oryzae</name>
    <dbReference type="NCBI Taxonomy" id="2806554"/>
    <lineage>
        <taxon>Bacteria</taxon>
        <taxon>Bacillati</taxon>
        <taxon>Actinomycetota</taxon>
        <taxon>Actinomycetes</taxon>
        <taxon>Streptosporangiales</taxon>
        <taxon>Streptosporangiaceae</taxon>
        <taxon>Microbispora</taxon>
    </lineage>
</organism>
<gene>
    <name evidence="1" type="ORF">JOL79_11595</name>
</gene>
<dbReference type="Proteomes" id="UP000674234">
    <property type="component" value="Unassembled WGS sequence"/>
</dbReference>
<name>A0A941AJR2_9ACTN</name>
<sequence>MSRWYGRHRRGAARELRELKREEAIARNLRTIFERTAAFRRHLARIDDPRLGR</sequence>